<evidence type="ECO:0000313" key="11">
    <source>
        <dbReference type="Proteomes" id="UP001054846"/>
    </source>
</evidence>
<dbReference type="PANTHER" id="PTHR30572:SF4">
    <property type="entry name" value="ABC TRANSPORTER PERMEASE YTRF"/>
    <property type="match status" value="1"/>
</dbReference>
<organism evidence="10 11">
    <name type="scientific">Gloeobacter morelensis MG652769</name>
    <dbReference type="NCBI Taxonomy" id="2781736"/>
    <lineage>
        <taxon>Bacteria</taxon>
        <taxon>Bacillati</taxon>
        <taxon>Cyanobacteriota</taxon>
        <taxon>Cyanophyceae</taxon>
        <taxon>Gloeobacterales</taxon>
        <taxon>Gloeobacteraceae</taxon>
        <taxon>Gloeobacter</taxon>
        <taxon>Gloeobacter morelensis</taxon>
    </lineage>
</organism>
<feature type="transmembrane region" description="Helical" evidence="7">
    <location>
        <begin position="264"/>
        <end position="288"/>
    </location>
</feature>
<evidence type="ECO:0000259" key="8">
    <source>
        <dbReference type="Pfam" id="PF02687"/>
    </source>
</evidence>
<keyword evidence="5 7" id="KW-0472">Membrane</keyword>
<dbReference type="PANTHER" id="PTHR30572">
    <property type="entry name" value="MEMBRANE COMPONENT OF TRANSPORTER-RELATED"/>
    <property type="match status" value="1"/>
</dbReference>
<evidence type="ECO:0000256" key="4">
    <source>
        <dbReference type="ARBA" id="ARBA00022989"/>
    </source>
</evidence>
<accession>A0ABY3PTA6</accession>
<protein>
    <submittedName>
        <fullName evidence="10">ABC transporter permease</fullName>
    </submittedName>
</protein>
<comment type="subcellular location">
    <subcellularLocation>
        <location evidence="1">Cell membrane</location>
        <topology evidence="1">Multi-pass membrane protein</topology>
    </subcellularLocation>
</comment>
<dbReference type="EMBL" id="CP063845">
    <property type="protein sequence ID" value="UFP96983.1"/>
    <property type="molecule type" value="Genomic_DNA"/>
</dbReference>
<keyword evidence="3 7" id="KW-0812">Transmembrane</keyword>
<evidence type="ECO:0000256" key="3">
    <source>
        <dbReference type="ARBA" id="ARBA00022692"/>
    </source>
</evidence>
<proteinExistence type="inferred from homology"/>
<evidence type="ECO:0000256" key="6">
    <source>
        <dbReference type="ARBA" id="ARBA00038076"/>
    </source>
</evidence>
<dbReference type="Pfam" id="PF12704">
    <property type="entry name" value="MacB_PCD"/>
    <property type="match status" value="1"/>
</dbReference>
<name>A0ABY3PTA6_9CYAN</name>
<evidence type="ECO:0000256" key="7">
    <source>
        <dbReference type="SAM" id="Phobius"/>
    </source>
</evidence>
<keyword evidence="2" id="KW-1003">Cell membrane</keyword>
<feature type="transmembrane region" description="Helical" evidence="7">
    <location>
        <begin position="308"/>
        <end position="332"/>
    </location>
</feature>
<comment type="similarity">
    <text evidence="6">Belongs to the ABC-4 integral membrane protein family.</text>
</comment>
<keyword evidence="4 7" id="KW-1133">Transmembrane helix</keyword>
<evidence type="ECO:0000313" key="10">
    <source>
        <dbReference type="EMBL" id="UFP96983.1"/>
    </source>
</evidence>
<keyword evidence="11" id="KW-1185">Reference proteome</keyword>
<dbReference type="Pfam" id="PF02687">
    <property type="entry name" value="FtsX"/>
    <property type="match status" value="1"/>
</dbReference>
<reference evidence="10 11" key="1">
    <citation type="journal article" date="2021" name="Genome Biol. Evol.">
        <title>Complete Genome Sequencing of a Novel Gloeobacter Species from a Waterfall Cave in Mexico.</title>
        <authorList>
            <person name="Saw J.H."/>
            <person name="Cardona T."/>
            <person name="Montejano G."/>
        </authorList>
    </citation>
    <scope>NUCLEOTIDE SEQUENCE [LARGE SCALE GENOMIC DNA]</scope>
    <source>
        <strain evidence="10">MG652769</strain>
    </source>
</reference>
<feature type="domain" description="ABC3 transporter permease C-terminal" evidence="8">
    <location>
        <begin position="269"/>
        <end position="380"/>
    </location>
</feature>
<dbReference type="Proteomes" id="UP001054846">
    <property type="component" value="Chromosome"/>
</dbReference>
<evidence type="ECO:0000256" key="2">
    <source>
        <dbReference type="ARBA" id="ARBA00022475"/>
    </source>
</evidence>
<feature type="domain" description="MacB-like periplasmic core" evidence="9">
    <location>
        <begin position="1"/>
        <end position="221"/>
    </location>
</feature>
<dbReference type="InterPro" id="IPR025857">
    <property type="entry name" value="MacB_PCD"/>
</dbReference>
<dbReference type="InterPro" id="IPR050250">
    <property type="entry name" value="Macrolide_Exporter_MacB"/>
</dbReference>
<evidence type="ECO:0000259" key="9">
    <source>
        <dbReference type="Pfam" id="PF12704"/>
    </source>
</evidence>
<gene>
    <name evidence="10" type="ORF">ISF26_12820</name>
</gene>
<feature type="transmembrane region" description="Helical" evidence="7">
    <location>
        <begin position="344"/>
        <end position="370"/>
    </location>
</feature>
<dbReference type="InterPro" id="IPR003838">
    <property type="entry name" value="ABC3_permease_C"/>
</dbReference>
<sequence>MLGIVIGVAAVIALTAIGRGAQEQTDRRLQALGTNLLYVQSGTALTGSPVSQGAGSATTLTWQDARAIARSGGAVGAVAPSLSGRFQVVYAGSNTNTSVVGTSPEYEQVHDFVPLTGRFFNRVELERVARVAVLGQTVVRELGLTARSALGKTVRIRGEHFRVVGTLEYKGGSPPRDQDDQVLVPLTAMAARLVGTNSLSGIAVGTIAVAAAGPDRLEAARLQTANLLRRLHRLGPGQEEDFSIRSQADLRASANQIAGIFTTLLGATAAISLVVGGIGIMNIMLVSVSERTREIGLRKAVGARSGDILGQFLLEAVALSMGGGILGVVSGFAASAGVGAALGWAASVSFEAVVLSLVVSMAVGLLFGIYPSSRAARLDPAVALRSD</sequence>
<evidence type="ECO:0000256" key="1">
    <source>
        <dbReference type="ARBA" id="ARBA00004651"/>
    </source>
</evidence>
<evidence type="ECO:0000256" key="5">
    <source>
        <dbReference type="ARBA" id="ARBA00023136"/>
    </source>
</evidence>